<evidence type="ECO:0000313" key="2">
    <source>
        <dbReference type="Proteomes" id="UP001066276"/>
    </source>
</evidence>
<dbReference type="AlphaFoldDB" id="A0AAV7NLD3"/>
<comment type="caution">
    <text evidence="1">The sequence shown here is derived from an EMBL/GenBank/DDBJ whole genome shotgun (WGS) entry which is preliminary data.</text>
</comment>
<dbReference type="Proteomes" id="UP001066276">
    <property type="component" value="Chromosome 8"/>
</dbReference>
<reference evidence="1" key="1">
    <citation type="journal article" date="2022" name="bioRxiv">
        <title>Sequencing and chromosome-scale assembly of the giantPleurodeles waltlgenome.</title>
        <authorList>
            <person name="Brown T."/>
            <person name="Elewa A."/>
            <person name="Iarovenko S."/>
            <person name="Subramanian E."/>
            <person name="Araus A.J."/>
            <person name="Petzold A."/>
            <person name="Susuki M."/>
            <person name="Suzuki K.-i.T."/>
            <person name="Hayashi T."/>
            <person name="Toyoda A."/>
            <person name="Oliveira C."/>
            <person name="Osipova E."/>
            <person name="Leigh N.D."/>
            <person name="Simon A."/>
            <person name="Yun M.H."/>
        </authorList>
    </citation>
    <scope>NUCLEOTIDE SEQUENCE</scope>
    <source>
        <strain evidence="1">20211129_DDA</strain>
        <tissue evidence="1">Liver</tissue>
    </source>
</reference>
<accession>A0AAV7NLD3</accession>
<evidence type="ECO:0000313" key="1">
    <source>
        <dbReference type="EMBL" id="KAJ1113600.1"/>
    </source>
</evidence>
<protein>
    <submittedName>
        <fullName evidence="1">Uncharacterized protein</fullName>
    </submittedName>
</protein>
<organism evidence="1 2">
    <name type="scientific">Pleurodeles waltl</name>
    <name type="common">Iberian ribbed newt</name>
    <dbReference type="NCBI Taxonomy" id="8319"/>
    <lineage>
        <taxon>Eukaryota</taxon>
        <taxon>Metazoa</taxon>
        <taxon>Chordata</taxon>
        <taxon>Craniata</taxon>
        <taxon>Vertebrata</taxon>
        <taxon>Euteleostomi</taxon>
        <taxon>Amphibia</taxon>
        <taxon>Batrachia</taxon>
        <taxon>Caudata</taxon>
        <taxon>Salamandroidea</taxon>
        <taxon>Salamandridae</taxon>
        <taxon>Pleurodelinae</taxon>
        <taxon>Pleurodeles</taxon>
    </lineage>
</organism>
<name>A0AAV7NLD3_PLEWA</name>
<dbReference type="EMBL" id="JANPWB010000012">
    <property type="protein sequence ID" value="KAJ1113600.1"/>
    <property type="molecule type" value="Genomic_DNA"/>
</dbReference>
<keyword evidence="2" id="KW-1185">Reference proteome</keyword>
<gene>
    <name evidence="1" type="ORF">NDU88_001842</name>
</gene>
<proteinExistence type="predicted"/>
<sequence length="92" mass="9952">MDLGGLLATRDLPRPRFRHLPGYAPVLRPDSGTLTAPGDTSRAQCLHNGTHMLVFLTAGSGARKNGSYMAAILAPHSHYVAWFIISDLCPPR</sequence>